<evidence type="ECO:0000259" key="4">
    <source>
        <dbReference type="Pfam" id="PF10433"/>
    </source>
</evidence>
<evidence type="ECO:0000313" key="7">
    <source>
        <dbReference type="Proteomes" id="UP000315783"/>
    </source>
</evidence>
<organism evidence="6 7">
    <name type="scientific">Cordyceps javanica</name>
    <dbReference type="NCBI Taxonomy" id="43265"/>
    <lineage>
        <taxon>Eukaryota</taxon>
        <taxon>Fungi</taxon>
        <taxon>Dikarya</taxon>
        <taxon>Ascomycota</taxon>
        <taxon>Pezizomycotina</taxon>
        <taxon>Sordariomycetes</taxon>
        <taxon>Hypocreomycetidae</taxon>
        <taxon>Hypocreales</taxon>
        <taxon>Cordycipitaceae</taxon>
        <taxon>Cordyceps</taxon>
    </lineage>
</organism>
<dbReference type="InterPro" id="IPR058543">
    <property type="entry name" value="Beta-prop_RSE1/DDB1/CPSF1_2nd"/>
</dbReference>
<keyword evidence="2" id="KW-0539">Nucleus</keyword>
<dbReference type="EMBL" id="SPUK01000001">
    <property type="protein sequence ID" value="TQW00804.1"/>
    <property type="molecule type" value="Genomic_DNA"/>
</dbReference>
<evidence type="ECO:0000256" key="1">
    <source>
        <dbReference type="ARBA" id="ARBA00004123"/>
    </source>
</evidence>
<evidence type="ECO:0000313" key="6">
    <source>
        <dbReference type="EMBL" id="TQW00804.1"/>
    </source>
</evidence>
<keyword evidence="7" id="KW-1185">Reference proteome</keyword>
<dbReference type="GO" id="GO:0003676">
    <property type="term" value="F:nucleic acid binding"/>
    <property type="evidence" value="ECO:0007669"/>
    <property type="project" value="InterPro"/>
</dbReference>
<comment type="caution">
    <text evidence="6">The sequence shown here is derived from an EMBL/GenBank/DDBJ whole genome shotgun (WGS) entry which is preliminary data.</text>
</comment>
<feature type="domain" description="RSE1/DDB1/CPSF1 second beta-propeller" evidence="5">
    <location>
        <begin position="475"/>
        <end position="787"/>
    </location>
</feature>
<dbReference type="Gene3D" id="2.130.10.10">
    <property type="entry name" value="YVTN repeat-like/Quinoprotein amine dehydrogenase"/>
    <property type="match status" value="3"/>
</dbReference>
<comment type="subcellular location">
    <subcellularLocation>
        <location evidence="1">Nucleus</location>
    </subcellularLocation>
</comment>
<dbReference type="Pfam" id="PF23726">
    <property type="entry name" value="Beta-prop_RSE1_2nd"/>
    <property type="match status" value="1"/>
</dbReference>
<gene>
    <name evidence="6" type="ORF">IF1G_00735</name>
</gene>
<dbReference type="OrthoDB" id="433457at2759"/>
<sequence length="1193" mass="132220">MAYVAPVHLPTSIRHAIRLQFSSPDHEDLIVAYVPFLPGAGTVDGLPWQSAHGLIADQYFHRKANRLEIWRVTQEGMTCLHTKVVHGTICMLQRMRPRDATADLLFVGTERLQYFNVSWDAEKHEMVLTNETIHDVAEPYMRESQSQNKCLVDPTAKYMVMHLWEGVLNVFRLPSRRGAADKLEQMDQIRLTELWMKDSAFLHSRTGHPRIAFLYKTQLDQEEARVAVYRLTKDDKGSDVSKFDPHKDRELDQVIADPYASMLIPVPVAEEKRYHVRNNEGTRAHLGGLLVVGETLLTYFDSLTYSSVSSALEKPKIYVAWAMYDDTHYFLADDYGRLDLMTLETYTEPTGVIVTGMTVRPLRFPDSENLTSRASNLVYMGDSMLFVASHHGDSQLLRIDLDSQTMYPVKLLSNNAPILDFAIMDMGNREGDNQQGNVFSSGQARIVAGCGAYRDGSLRSIRSGVGLEDHGILDDIQNTKGLFTIKSHSSSKVDTLVASFVMETRVFRFGGDGDIEEVYDFAGLNLEAETIIAANLPSGRLLQVTTTDVAILDLENGMKVSSWADDRGGGITSASSNGKWLLLCIDGNTIVSLNVDKDLEACVQRYQGTDDSSHSDQISCLHASPDLKDYGVVGWWNSGKVTIVDLATLTAKHGETLQQTTDAASVPRDISLVQLHPRSISGPTLLVALEDGTVINFNVSAEDLELSGKKSVTLGSSPARLHILPEADGTSSIFATTEHASLIYSSEGRIVYSATTADDATYVVPFDSEAFPDSILLSTDKHVRLCHVDKERLTHVKSLPVYETVRRVAYAPGVKAFALGCIKKELVDNEEVITSSVKLVDEIIFQELGAPLQLNASSTLEMVESVICAELPDCTGAPVERFIVGTSFITDGEVGEAGETRGRILVLGVDEERQLYTIVAHNLRGACRCLSVIDDEYIVAGLSKTVVVYRYTEETSTEGSLQKLAAYRPASFPVALDVSGYMIGVGDLMQSLSLVQFTPPKDGETAKLEEKARHFQSAWATSVCHLDDERWLETDAQGNIMVLARNPDAPTEQDRGRLEITSEMNLGEQINKIRKLNAAPSDNAVVSPKAFLASIEGTLYLYGDIAPKYQDLLITLQTNIEQYVKTTGGISFNTWRSFRNQTREADGPFRFVDGEMVERFLDLDESTQAELCKDLGPNVEDVRNLIEELRRMH</sequence>
<dbReference type="Proteomes" id="UP000315783">
    <property type="component" value="Unassembled WGS sequence"/>
</dbReference>
<accession>A0A545WDC5</accession>
<reference evidence="6 7" key="1">
    <citation type="journal article" date="2019" name="Appl. Microbiol. Biotechnol.">
        <title>Genome sequence of Isaria javanica and comparative genome analysis insights into family S53 peptidase evolution in fungal entomopathogens.</title>
        <authorList>
            <person name="Lin R."/>
            <person name="Zhang X."/>
            <person name="Xin B."/>
            <person name="Zou M."/>
            <person name="Gao Y."/>
            <person name="Qin F."/>
            <person name="Hu Q."/>
            <person name="Xie B."/>
            <person name="Cheng X."/>
        </authorList>
    </citation>
    <scope>NUCLEOTIDE SEQUENCE [LARGE SCALE GENOMIC DNA]</scope>
    <source>
        <strain evidence="6 7">IJ1G</strain>
    </source>
</reference>
<feature type="domain" description="RSE1/DDB1/CPSF1 first beta-propeller" evidence="4">
    <location>
        <begin position="12"/>
        <end position="405"/>
    </location>
</feature>
<dbReference type="InterPro" id="IPR050358">
    <property type="entry name" value="RSE1/DDB1/CFT1"/>
</dbReference>
<dbReference type="Pfam" id="PF03178">
    <property type="entry name" value="CPSF_A"/>
    <property type="match status" value="1"/>
</dbReference>
<dbReference type="Gene3D" id="1.10.150.910">
    <property type="match status" value="1"/>
</dbReference>
<dbReference type="InterPro" id="IPR015943">
    <property type="entry name" value="WD40/YVTN_repeat-like_dom_sf"/>
</dbReference>
<dbReference type="InterPro" id="IPR036322">
    <property type="entry name" value="WD40_repeat_dom_sf"/>
</dbReference>
<protein>
    <submittedName>
        <fullName evidence="6">UV-damaged DNA binding protein</fullName>
    </submittedName>
</protein>
<dbReference type="InterPro" id="IPR004871">
    <property type="entry name" value="RSE1/DDB1/CPSF1_C"/>
</dbReference>
<name>A0A545WDC5_9HYPO</name>
<evidence type="ECO:0000259" key="5">
    <source>
        <dbReference type="Pfam" id="PF23726"/>
    </source>
</evidence>
<evidence type="ECO:0000259" key="3">
    <source>
        <dbReference type="Pfam" id="PF03178"/>
    </source>
</evidence>
<feature type="domain" description="RSE1/DDB1/CPSF1 C-terminal" evidence="3">
    <location>
        <begin position="835"/>
        <end position="1162"/>
    </location>
</feature>
<dbReference type="AlphaFoldDB" id="A0A545WDC5"/>
<dbReference type="SUPFAM" id="SSF50978">
    <property type="entry name" value="WD40 repeat-like"/>
    <property type="match status" value="1"/>
</dbReference>
<dbReference type="InterPro" id="IPR018846">
    <property type="entry name" value="Beta-prop_RSE1/DDB1/CPSF1_1st"/>
</dbReference>
<proteinExistence type="predicted"/>
<evidence type="ECO:0000256" key="2">
    <source>
        <dbReference type="ARBA" id="ARBA00023242"/>
    </source>
</evidence>
<dbReference type="STRING" id="43265.A0A545WDC5"/>
<dbReference type="GO" id="GO:0005634">
    <property type="term" value="C:nucleus"/>
    <property type="evidence" value="ECO:0007669"/>
    <property type="project" value="UniProtKB-SubCell"/>
</dbReference>
<dbReference type="PANTHER" id="PTHR10644">
    <property type="entry name" value="DNA REPAIR/RNA PROCESSING CPSF FAMILY"/>
    <property type="match status" value="1"/>
</dbReference>
<dbReference type="Pfam" id="PF10433">
    <property type="entry name" value="Beta-prop_RSE1_1st"/>
    <property type="match status" value="1"/>
</dbReference>